<keyword evidence="2" id="KW-1185">Reference proteome</keyword>
<dbReference type="Proteomes" id="UP000577386">
    <property type="component" value="Unassembled WGS sequence"/>
</dbReference>
<accession>A0A7W3RPH1</accession>
<organism evidence="1 2">
    <name type="scientific">Streptomyces murinus</name>
    <dbReference type="NCBI Taxonomy" id="33900"/>
    <lineage>
        <taxon>Bacteria</taxon>
        <taxon>Bacillati</taxon>
        <taxon>Actinomycetota</taxon>
        <taxon>Actinomycetes</taxon>
        <taxon>Kitasatosporales</taxon>
        <taxon>Streptomycetaceae</taxon>
        <taxon>Streptomyces</taxon>
    </lineage>
</organism>
<comment type="caution">
    <text evidence="1">The sequence shown here is derived from an EMBL/GenBank/DDBJ whole genome shotgun (WGS) entry which is preliminary data.</text>
</comment>
<proteinExistence type="predicted"/>
<reference evidence="1 2" key="1">
    <citation type="submission" date="2020-08" db="EMBL/GenBank/DDBJ databases">
        <title>Sequencing the genomes of 1000 actinobacteria strains.</title>
        <authorList>
            <person name="Klenk H.-P."/>
        </authorList>
    </citation>
    <scope>NUCLEOTIDE SEQUENCE [LARGE SCALE GENOMIC DNA]</scope>
    <source>
        <strain evidence="1 2">DSM 41827</strain>
    </source>
</reference>
<sequence length="52" mass="5588">MVATTVLSGFSAGEVCAMLRWRASSLWIRGDRHVYGDPLSWTGGSPPAIAPR</sequence>
<dbReference type="AlphaFoldDB" id="A0A7W3RPH1"/>
<name>A0A7W3RPH1_STRMR</name>
<dbReference type="EMBL" id="JACJIJ010000002">
    <property type="protein sequence ID" value="MBA9056444.1"/>
    <property type="molecule type" value="Genomic_DNA"/>
</dbReference>
<protein>
    <submittedName>
        <fullName evidence="1">Uncharacterized protein</fullName>
    </submittedName>
</protein>
<evidence type="ECO:0000313" key="1">
    <source>
        <dbReference type="EMBL" id="MBA9056444.1"/>
    </source>
</evidence>
<evidence type="ECO:0000313" key="2">
    <source>
        <dbReference type="Proteomes" id="UP000577386"/>
    </source>
</evidence>
<gene>
    <name evidence="1" type="ORF">HDA42_005622</name>
</gene>